<dbReference type="FunFam" id="3.40.50.300:FF:000032">
    <property type="entry name" value="Export ABC transporter ATP-binding protein"/>
    <property type="match status" value="1"/>
</dbReference>
<dbReference type="InterPro" id="IPR017871">
    <property type="entry name" value="ABC_transporter-like_CS"/>
</dbReference>
<dbReference type="PANTHER" id="PTHR24220">
    <property type="entry name" value="IMPORT ATP-BINDING PROTEIN"/>
    <property type="match status" value="1"/>
</dbReference>
<evidence type="ECO:0000313" key="6">
    <source>
        <dbReference type="EMBL" id="VFK16229.1"/>
    </source>
</evidence>
<dbReference type="GO" id="GO:1902495">
    <property type="term" value="C:transmembrane transporter complex"/>
    <property type="evidence" value="ECO:0007669"/>
    <property type="project" value="UniProtKB-ARBA"/>
</dbReference>
<feature type="domain" description="ABC transporter" evidence="5">
    <location>
        <begin position="13"/>
        <end position="232"/>
    </location>
</feature>
<dbReference type="InterPro" id="IPR003439">
    <property type="entry name" value="ABC_transporter-like_ATP-bd"/>
</dbReference>
<keyword evidence="3 6" id="KW-0067">ATP-binding</keyword>
<dbReference type="GO" id="GO:0016887">
    <property type="term" value="F:ATP hydrolysis activity"/>
    <property type="evidence" value="ECO:0007669"/>
    <property type="project" value="InterPro"/>
</dbReference>
<dbReference type="PROSITE" id="PS00211">
    <property type="entry name" value="ABC_TRANSPORTER_1"/>
    <property type="match status" value="1"/>
</dbReference>
<proteinExistence type="inferred from homology"/>
<accession>A0A450WGK7</accession>
<name>A0A450WGK7_9GAMM</name>
<dbReference type="GO" id="GO:0005524">
    <property type="term" value="F:ATP binding"/>
    <property type="evidence" value="ECO:0007669"/>
    <property type="project" value="UniProtKB-KW"/>
</dbReference>
<dbReference type="InterPro" id="IPR015854">
    <property type="entry name" value="ABC_transpr_LolD-like"/>
</dbReference>
<dbReference type="AlphaFoldDB" id="A0A450WGK7"/>
<evidence type="ECO:0000256" key="1">
    <source>
        <dbReference type="ARBA" id="ARBA00022448"/>
    </source>
</evidence>
<comment type="similarity">
    <text evidence="4">Belongs to the ABC transporter superfamily. Macrolide exporter (TC 3.A.1.122) family.</text>
</comment>
<dbReference type="SUPFAM" id="SSF52540">
    <property type="entry name" value="P-loop containing nucleoside triphosphate hydrolases"/>
    <property type="match status" value="1"/>
</dbReference>
<organism evidence="6">
    <name type="scientific">Candidatus Kentrum sp. LPFa</name>
    <dbReference type="NCBI Taxonomy" id="2126335"/>
    <lineage>
        <taxon>Bacteria</taxon>
        <taxon>Pseudomonadati</taxon>
        <taxon>Pseudomonadota</taxon>
        <taxon>Gammaproteobacteria</taxon>
        <taxon>Candidatus Kentrum</taxon>
    </lineage>
</organism>
<reference evidence="6" key="1">
    <citation type="submission" date="2019-02" db="EMBL/GenBank/DDBJ databases">
        <authorList>
            <person name="Gruber-Vodicka R. H."/>
            <person name="Seah K. B. B."/>
        </authorList>
    </citation>
    <scope>NUCLEOTIDE SEQUENCE</scope>
    <source>
        <strain evidence="6">BECK_S312</strain>
        <strain evidence="7">BECK_S426</strain>
    </source>
</reference>
<dbReference type="CDD" id="cd03255">
    <property type="entry name" value="ABC_MJ0796_LolCDE_FtsE"/>
    <property type="match status" value="1"/>
</dbReference>
<evidence type="ECO:0000259" key="5">
    <source>
        <dbReference type="PROSITE" id="PS50893"/>
    </source>
</evidence>
<evidence type="ECO:0000313" key="7">
    <source>
        <dbReference type="EMBL" id="VFK31593.1"/>
    </source>
</evidence>
<keyword evidence="1" id="KW-0813">Transport</keyword>
<dbReference type="GO" id="GO:0022857">
    <property type="term" value="F:transmembrane transporter activity"/>
    <property type="evidence" value="ECO:0007669"/>
    <property type="project" value="UniProtKB-ARBA"/>
</dbReference>
<evidence type="ECO:0000256" key="4">
    <source>
        <dbReference type="ARBA" id="ARBA00038388"/>
    </source>
</evidence>
<dbReference type="InterPro" id="IPR017911">
    <property type="entry name" value="MacB-like_ATP-bd"/>
</dbReference>
<evidence type="ECO:0000256" key="3">
    <source>
        <dbReference type="ARBA" id="ARBA00022840"/>
    </source>
</evidence>
<sequence>MIDETGARDASLIRVEGVSKTYTLGKRRVEALHDIDLSLSEGEFIAIAGPSGSGKSTLLNLLGCLDLPTSGRIFLHDQDISTMEDHEQAKLRNRFIGFVFQSFNLIPVLSAFENVEYPLVLLGLPRNDRRQRVEAVLAEVGLSEHAAHRPDYLSGGQRQRVAIARALVTQPKLVLADEPTANLDSKTGGEIIALMRTLNREHRTTFVFSTHDPRVVSQAEHVYRIEDGRLQA</sequence>
<gene>
    <name evidence="6" type="ORF">BECKLPF1236A_GA0070988_101414</name>
    <name evidence="7" type="ORF">BECKLPF1236C_GA0070990_101434</name>
</gene>
<keyword evidence="2" id="KW-0547">Nucleotide-binding</keyword>
<dbReference type="InterPro" id="IPR003593">
    <property type="entry name" value="AAA+_ATPase"/>
</dbReference>
<evidence type="ECO:0000256" key="2">
    <source>
        <dbReference type="ARBA" id="ARBA00022741"/>
    </source>
</evidence>
<dbReference type="SMART" id="SM00382">
    <property type="entry name" value="AAA"/>
    <property type="match status" value="1"/>
</dbReference>
<dbReference type="EMBL" id="CAADFM010000141">
    <property type="protein sequence ID" value="VFK16229.1"/>
    <property type="molecule type" value="Genomic_DNA"/>
</dbReference>
<dbReference type="Gene3D" id="3.40.50.300">
    <property type="entry name" value="P-loop containing nucleotide triphosphate hydrolases"/>
    <property type="match status" value="1"/>
</dbReference>
<dbReference type="EMBL" id="CAADFP010000143">
    <property type="protein sequence ID" value="VFK31593.1"/>
    <property type="molecule type" value="Genomic_DNA"/>
</dbReference>
<dbReference type="InterPro" id="IPR027417">
    <property type="entry name" value="P-loop_NTPase"/>
</dbReference>
<dbReference type="PROSITE" id="PS50893">
    <property type="entry name" value="ABC_TRANSPORTER_2"/>
    <property type="match status" value="1"/>
</dbReference>
<protein>
    <submittedName>
        <fullName evidence="6">Putative ABC transport system ATP-binding protein</fullName>
    </submittedName>
</protein>
<dbReference type="Pfam" id="PF00005">
    <property type="entry name" value="ABC_tran"/>
    <property type="match status" value="1"/>
</dbReference>
<dbReference type="PANTHER" id="PTHR24220:SF86">
    <property type="entry name" value="ABC TRANSPORTER ABCH.1"/>
    <property type="match status" value="1"/>
</dbReference>
<dbReference type="GO" id="GO:0005886">
    <property type="term" value="C:plasma membrane"/>
    <property type="evidence" value="ECO:0007669"/>
    <property type="project" value="TreeGrafter"/>
</dbReference>